<dbReference type="Gene3D" id="1.10.443.10">
    <property type="entry name" value="Intergrase catalytic core"/>
    <property type="match status" value="1"/>
</dbReference>
<evidence type="ECO:0000256" key="1">
    <source>
        <dbReference type="ARBA" id="ARBA00008857"/>
    </source>
</evidence>
<reference evidence="5 6" key="1">
    <citation type="submission" date="2017-04" db="EMBL/GenBank/DDBJ databases">
        <title>Whole Genome Sequence of 1,4-Dioxane Degrading Bacterium Mycobacterium dioxanotrophicus PH-06.</title>
        <authorList>
            <person name="He Y."/>
        </authorList>
    </citation>
    <scope>NUCLEOTIDE SEQUENCE [LARGE SCALE GENOMIC DNA]</scope>
    <source>
        <strain evidence="5 6">PH-06</strain>
    </source>
</reference>
<evidence type="ECO:0000313" key="5">
    <source>
        <dbReference type="EMBL" id="ART72288.1"/>
    </source>
</evidence>
<dbReference type="KEGG" id="mdx:BTO20_30370"/>
<sequence length="395" mass="42928">MAGRPPLRIGQHGKITRTEISEGVWVARCRYRDRDGVTRRMERMSPDGAADEYGRGAENVLLDAIGARRPPGSGSITGTTLLGDLLTGYIARCRDDGELAPKSVDTYEATISTVKPRFVGVRVSEATPGLLDEILRGIRRDHGATRERHTKVALNAVLTDAVLAGAIGSNPVRELGTRRKRKTDKRTKGAPALGVDQVRALLTALEGSEVCKQKDLRDPVIVFAATGLRRSEVLALRWEDVDLDGRVLTAAFSVVRLKGKGLVRQDRTKGGGEARTLPLPRFAVDALRRRKDEWSGPNTAGVIFPSSTGTLRDPDNMGKQWREVRTSLGLPDVTSHSFRKTVATMIDDAGLSARIGADQLGHARPSMTQDVYMSRGQVHTEVADVLDKAVGISDE</sequence>
<dbReference type="AlphaFoldDB" id="A0A1Y0CAK9"/>
<keyword evidence="3" id="KW-0233">DNA recombination</keyword>
<dbReference type="GO" id="GO:0006310">
    <property type="term" value="P:DNA recombination"/>
    <property type="evidence" value="ECO:0007669"/>
    <property type="project" value="UniProtKB-KW"/>
</dbReference>
<dbReference type="CDD" id="cd01189">
    <property type="entry name" value="INT_ICEBs1_C_like"/>
    <property type="match status" value="1"/>
</dbReference>
<evidence type="ECO:0000256" key="3">
    <source>
        <dbReference type="ARBA" id="ARBA00023172"/>
    </source>
</evidence>
<dbReference type="EMBL" id="CP020809">
    <property type="protein sequence ID" value="ART72288.1"/>
    <property type="molecule type" value="Genomic_DNA"/>
</dbReference>
<proteinExistence type="inferred from homology"/>
<dbReference type="PANTHER" id="PTHR30349">
    <property type="entry name" value="PHAGE INTEGRASE-RELATED"/>
    <property type="match status" value="1"/>
</dbReference>
<evidence type="ECO:0000313" key="6">
    <source>
        <dbReference type="Proteomes" id="UP000195331"/>
    </source>
</evidence>
<dbReference type="PROSITE" id="PS51898">
    <property type="entry name" value="TYR_RECOMBINASE"/>
    <property type="match status" value="1"/>
</dbReference>
<dbReference type="InterPro" id="IPR011010">
    <property type="entry name" value="DNA_brk_join_enz"/>
</dbReference>
<gene>
    <name evidence="5" type="ORF">BTO20_30370</name>
</gene>
<dbReference type="Pfam" id="PF00589">
    <property type="entry name" value="Phage_integrase"/>
    <property type="match status" value="1"/>
</dbReference>
<dbReference type="GO" id="GO:0003677">
    <property type="term" value="F:DNA binding"/>
    <property type="evidence" value="ECO:0007669"/>
    <property type="project" value="UniProtKB-KW"/>
</dbReference>
<dbReference type="PANTHER" id="PTHR30349:SF64">
    <property type="entry name" value="PROPHAGE INTEGRASE INTD-RELATED"/>
    <property type="match status" value="1"/>
</dbReference>
<dbReference type="GO" id="GO:0015074">
    <property type="term" value="P:DNA integration"/>
    <property type="evidence" value="ECO:0007669"/>
    <property type="project" value="InterPro"/>
</dbReference>
<protein>
    <recommendedName>
        <fullName evidence="4">Tyr recombinase domain-containing protein</fullName>
    </recommendedName>
</protein>
<dbReference type="Gene3D" id="1.10.150.130">
    <property type="match status" value="1"/>
</dbReference>
<evidence type="ECO:0000259" key="4">
    <source>
        <dbReference type="PROSITE" id="PS51898"/>
    </source>
</evidence>
<feature type="domain" description="Tyr recombinase" evidence="4">
    <location>
        <begin position="188"/>
        <end position="387"/>
    </location>
</feature>
<dbReference type="SUPFAM" id="SSF56349">
    <property type="entry name" value="DNA breaking-rejoining enzymes"/>
    <property type="match status" value="1"/>
</dbReference>
<evidence type="ECO:0000256" key="2">
    <source>
        <dbReference type="ARBA" id="ARBA00023125"/>
    </source>
</evidence>
<accession>A0A1Y0CAK9</accession>
<dbReference type="InterPro" id="IPR002104">
    <property type="entry name" value="Integrase_catalytic"/>
</dbReference>
<dbReference type="InterPro" id="IPR010998">
    <property type="entry name" value="Integrase_recombinase_N"/>
</dbReference>
<dbReference type="OrthoDB" id="4326943at2"/>
<dbReference type="InterPro" id="IPR050090">
    <property type="entry name" value="Tyrosine_recombinase_XerCD"/>
</dbReference>
<dbReference type="Proteomes" id="UP000195331">
    <property type="component" value="Chromosome"/>
</dbReference>
<keyword evidence="6" id="KW-1185">Reference proteome</keyword>
<dbReference type="InterPro" id="IPR013762">
    <property type="entry name" value="Integrase-like_cat_sf"/>
</dbReference>
<organism evidence="5 6">
    <name type="scientific">Mycobacterium dioxanotrophicus</name>
    <dbReference type="NCBI Taxonomy" id="482462"/>
    <lineage>
        <taxon>Bacteria</taxon>
        <taxon>Bacillati</taxon>
        <taxon>Actinomycetota</taxon>
        <taxon>Actinomycetes</taxon>
        <taxon>Mycobacteriales</taxon>
        <taxon>Mycobacteriaceae</taxon>
        <taxon>Mycobacterium</taxon>
    </lineage>
</organism>
<name>A0A1Y0CAK9_9MYCO</name>
<comment type="similarity">
    <text evidence="1">Belongs to the 'phage' integrase family.</text>
</comment>
<keyword evidence="2" id="KW-0238">DNA-binding</keyword>